<comment type="caution">
    <text evidence="2">The sequence shown here is derived from an EMBL/GenBank/DDBJ whole genome shotgun (WGS) entry which is preliminary data.</text>
</comment>
<dbReference type="Proteomes" id="UP001183410">
    <property type="component" value="Unassembled WGS sequence"/>
</dbReference>
<dbReference type="RefSeq" id="WP_311667078.1">
    <property type="nucleotide sequence ID" value="NZ_JAVREO010000006.1"/>
</dbReference>
<evidence type="ECO:0000313" key="3">
    <source>
        <dbReference type="Proteomes" id="UP001183410"/>
    </source>
</evidence>
<dbReference type="InterPro" id="IPR015797">
    <property type="entry name" value="NUDIX_hydrolase-like_dom_sf"/>
</dbReference>
<proteinExistence type="predicted"/>
<sequence length="174" mass="18386">MSHPTPASVRTPGAPAPQSARELTVRLSLLATTRDNHVLMVRDPHVDGGWQLPGGVVPAGACPVATARQLSIKQTGYYQEATHALAITLEHGPSGYPIALDYVLDGGRTDTPPGGEESLAADARWRPMRELLDSTPLVQNALLALTNGERVPVLINGDQPSAAWSDAENPFPSA</sequence>
<evidence type="ECO:0000313" key="2">
    <source>
        <dbReference type="EMBL" id="MDT0267020.1"/>
    </source>
</evidence>
<name>A0ABU2JPX1_9ACTN</name>
<feature type="region of interest" description="Disordered" evidence="1">
    <location>
        <begin position="1"/>
        <end position="20"/>
    </location>
</feature>
<keyword evidence="3" id="KW-1185">Reference proteome</keyword>
<accession>A0ABU2JPX1</accession>
<gene>
    <name evidence="2" type="ORF">RM844_12045</name>
</gene>
<dbReference type="SUPFAM" id="SSF55811">
    <property type="entry name" value="Nudix"/>
    <property type="match status" value="1"/>
</dbReference>
<evidence type="ECO:0000256" key="1">
    <source>
        <dbReference type="SAM" id="MobiDB-lite"/>
    </source>
</evidence>
<dbReference type="EMBL" id="JAVREO010000006">
    <property type="protein sequence ID" value="MDT0267020.1"/>
    <property type="molecule type" value="Genomic_DNA"/>
</dbReference>
<dbReference type="Gene3D" id="3.90.79.10">
    <property type="entry name" value="Nucleoside Triphosphate Pyrophosphohydrolase"/>
    <property type="match status" value="1"/>
</dbReference>
<protein>
    <submittedName>
        <fullName evidence="2">NUDIX domain-containing protein</fullName>
    </submittedName>
</protein>
<reference evidence="3" key="1">
    <citation type="submission" date="2023-07" db="EMBL/GenBank/DDBJ databases">
        <title>30 novel species of actinomycetes from the DSMZ collection.</title>
        <authorList>
            <person name="Nouioui I."/>
        </authorList>
    </citation>
    <scope>NUCLEOTIDE SEQUENCE [LARGE SCALE GENOMIC DNA]</scope>
    <source>
        <strain evidence="3">DSM 44915</strain>
    </source>
</reference>
<dbReference type="CDD" id="cd02883">
    <property type="entry name" value="NUDIX_Hydrolase"/>
    <property type="match status" value="1"/>
</dbReference>
<organism evidence="2 3">
    <name type="scientific">Streptomyces chisholmiae</name>
    <dbReference type="NCBI Taxonomy" id="3075540"/>
    <lineage>
        <taxon>Bacteria</taxon>
        <taxon>Bacillati</taxon>
        <taxon>Actinomycetota</taxon>
        <taxon>Actinomycetes</taxon>
        <taxon>Kitasatosporales</taxon>
        <taxon>Streptomycetaceae</taxon>
        <taxon>Streptomyces</taxon>
    </lineage>
</organism>